<dbReference type="EMBL" id="HBUE01022713">
    <property type="protein sequence ID" value="CAG6453378.1"/>
    <property type="molecule type" value="Transcribed_RNA"/>
</dbReference>
<proteinExistence type="predicted"/>
<dbReference type="EMBL" id="HBUE01264243">
    <property type="protein sequence ID" value="CAG6560637.1"/>
    <property type="molecule type" value="Transcribed_RNA"/>
</dbReference>
<feature type="region of interest" description="Disordered" evidence="1">
    <location>
        <begin position="86"/>
        <end position="105"/>
    </location>
</feature>
<dbReference type="EMBL" id="HBUE01022727">
    <property type="protein sequence ID" value="CAG6453388.1"/>
    <property type="molecule type" value="Transcribed_RNA"/>
</dbReference>
<evidence type="ECO:0000256" key="1">
    <source>
        <dbReference type="SAM" id="MobiDB-lite"/>
    </source>
</evidence>
<evidence type="ECO:0000313" key="2">
    <source>
        <dbReference type="EMBL" id="CAG6560637.1"/>
    </source>
</evidence>
<reference evidence="2" key="1">
    <citation type="submission" date="2021-05" db="EMBL/GenBank/DDBJ databases">
        <authorList>
            <person name="Alioto T."/>
            <person name="Alioto T."/>
            <person name="Gomez Garrido J."/>
        </authorList>
    </citation>
    <scope>NUCLEOTIDE SEQUENCE</scope>
</reference>
<accession>A0A8D8IZP1</accession>
<name>A0A8D8IZP1_CULPI</name>
<sequence length="105" mass="11592">MAIRGELRVRCRRSESLSDRPGSGRPQGHRTACACRLLAGSWWPPATQYPYAPRPICTSANGCSCPTSQSPQFCPQCPRSCWTPSSCSWSGPTSWPNRTRFRSSA</sequence>
<dbReference type="EMBL" id="HBUE01159115">
    <property type="protein sequence ID" value="CAG6509263.1"/>
    <property type="molecule type" value="Transcribed_RNA"/>
</dbReference>
<organism evidence="2">
    <name type="scientific">Culex pipiens</name>
    <name type="common">House mosquito</name>
    <dbReference type="NCBI Taxonomy" id="7175"/>
    <lineage>
        <taxon>Eukaryota</taxon>
        <taxon>Metazoa</taxon>
        <taxon>Ecdysozoa</taxon>
        <taxon>Arthropoda</taxon>
        <taxon>Hexapoda</taxon>
        <taxon>Insecta</taxon>
        <taxon>Pterygota</taxon>
        <taxon>Neoptera</taxon>
        <taxon>Endopterygota</taxon>
        <taxon>Diptera</taxon>
        <taxon>Nematocera</taxon>
        <taxon>Culicoidea</taxon>
        <taxon>Culicidae</taxon>
        <taxon>Culicinae</taxon>
        <taxon>Culicini</taxon>
        <taxon>Culex</taxon>
        <taxon>Culex</taxon>
    </lineage>
</organism>
<protein>
    <submittedName>
        <fullName evidence="2">(northern house mosquito) hypothetical protein</fullName>
    </submittedName>
</protein>
<dbReference type="AlphaFoldDB" id="A0A8D8IZP1"/>